<evidence type="ECO:0000256" key="5">
    <source>
        <dbReference type="ARBA" id="ARBA00022605"/>
    </source>
</evidence>
<dbReference type="FunFam" id="3.40.50.1100:FF:000024">
    <property type="entry name" value="Probable threonine synthase"/>
    <property type="match status" value="1"/>
</dbReference>
<keyword evidence="13" id="KW-1185">Reference proteome</keyword>
<dbReference type="InterPro" id="IPR004450">
    <property type="entry name" value="Thr_synthase-like"/>
</dbReference>
<dbReference type="InterPro" id="IPR037158">
    <property type="entry name" value="Thr_synth_N_sf"/>
</dbReference>
<evidence type="ECO:0000259" key="11">
    <source>
        <dbReference type="Pfam" id="PF14821"/>
    </source>
</evidence>
<dbReference type="EMBL" id="ML178819">
    <property type="protein sequence ID" value="TFL03901.1"/>
    <property type="molecule type" value="Genomic_DNA"/>
</dbReference>
<dbReference type="CDD" id="cd01560">
    <property type="entry name" value="Thr-synth_2"/>
    <property type="match status" value="1"/>
</dbReference>
<keyword evidence="6" id="KW-0791">Threonine biosynthesis</keyword>
<name>A0A5C3QTN5_9AGAR</name>
<accession>A0A5C3QTN5</accession>
<keyword evidence="7 9" id="KW-0663">Pyridoxal phosphate</keyword>
<dbReference type="STRING" id="1884261.A0A5C3QTN5"/>
<gene>
    <name evidence="12" type="ORF">BDV98DRAFT_525585</name>
</gene>
<keyword evidence="8" id="KW-0456">Lyase</keyword>
<dbReference type="PANTHER" id="PTHR42690:SF1">
    <property type="entry name" value="THREONINE SYNTHASE-LIKE 2"/>
    <property type="match status" value="1"/>
</dbReference>
<evidence type="ECO:0000259" key="10">
    <source>
        <dbReference type="Pfam" id="PF00291"/>
    </source>
</evidence>
<comment type="similarity">
    <text evidence="3">Belongs to the threonine synthase family.</text>
</comment>
<dbReference type="GO" id="GO:0030170">
    <property type="term" value="F:pyridoxal phosphate binding"/>
    <property type="evidence" value="ECO:0007669"/>
    <property type="project" value="InterPro"/>
</dbReference>
<dbReference type="Gene3D" id="3.40.50.1100">
    <property type="match status" value="2"/>
</dbReference>
<dbReference type="Gene3D" id="3.90.1380.10">
    <property type="entry name" value="Threonine synthase, N-terminal domain"/>
    <property type="match status" value="1"/>
</dbReference>
<dbReference type="InterPro" id="IPR036052">
    <property type="entry name" value="TrpB-like_PALP_sf"/>
</dbReference>
<feature type="domain" description="Threonine synthase N-terminal" evidence="11">
    <location>
        <begin position="2"/>
        <end position="81"/>
    </location>
</feature>
<comment type="pathway">
    <text evidence="2">Amino-acid biosynthesis; L-threonine biosynthesis; L-threonine from L-aspartate: step 5/5.</text>
</comment>
<dbReference type="Pfam" id="PF24857">
    <property type="entry name" value="THR4_C"/>
    <property type="match status" value="1"/>
</dbReference>
<dbReference type="InterPro" id="IPR000634">
    <property type="entry name" value="Ser/Thr_deHydtase_PyrdxlP-BS"/>
</dbReference>
<evidence type="ECO:0000313" key="12">
    <source>
        <dbReference type="EMBL" id="TFL03901.1"/>
    </source>
</evidence>
<dbReference type="GO" id="GO:0004795">
    <property type="term" value="F:threonine synthase activity"/>
    <property type="evidence" value="ECO:0007669"/>
    <property type="project" value="UniProtKB-EC"/>
</dbReference>
<dbReference type="InterPro" id="IPR051166">
    <property type="entry name" value="Threonine_Synthase"/>
</dbReference>
<dbReference type="SUPFAM" id="SSF53686">
    <property type="entry name" value="Tryptophan synthase beta subunit-like PLP-dependent enzymes"/>
    <property type="match status" value="1"/>
</dbReference>
<sequence length="538" mass="59190">MKYFSTRGGAERLSFEEAVLAGLAPNGGLYIPEHIPTLPTDWQTKWKSHTFVQLSVEILSLFISETEMSRSELTSIVERSYSTFRHSDITPLKKLDEKTRVLELFHGPTFAFKDVALQFLGNLFEFFLKRRNDKLAPGESPEKLTVVGATSGDTGSAAIYGLRNKANVSIFILHPKGRVSPIQEAQMTTVTDANVHNVAVKGTFDDCQDIVKALFADTKFNATHRLGAVNSINWARILAQTVYYFHSYLSLSSTEAQNFQVQYVVPTGNFGDVLAGYYAKRMGLPMAKLAIATNSNDILARFWKSGAYDKAADSSPGDVAAAAPAHGSSDGKQASSGGVLETLSPAMDILVSSNFERLLWYLSYQSITDGEEASRHRKAGEQLASWMNSVKADGRVQLSKEILESAKRDFVAEKVTDEQTLSTIRSHYQDETTPYIADPHTAVGLAAARRIAPSNDPSIIQVVLSTAHPAKFSEAVSQALSPVSSFNFDRDVLPDEFKGLLEREKRVIDVERPDIDLVKEVIERFVHAEKPVVTGASV</sequence>
<dbReference type="InterPro" id="IPR029144">
    <property type="entry name" value="Thr_synth_N"/>
</dbReference>
<dbReference type="PANTHER" id="PTHR42690">
    <property type="entry name" value="THREONINE SYNTHASE FAMILY MEMBER"/>
    <property type="match status" value="1"/>
</dbReference>
<evidence type="ECO:0000313" key="13">
    <source>
        <dbReference type="Proteomes" id="UP000305067"/>
    </source>
</evidence>
<feature type="modified residue" description="N6-(pyridoxal phosphate)lysine" evidence="9">
    <location>
        <position position="113"/>
    </location>
</feature>
<evidence type="ECO:0000256" key="8">
    <source>
        <dbReference type="ARBA" id="ARBA00023239"/>
    </source>
</evidence>
<evidence type="ECO:0000256" key="6">
    <source>
        <dbReference type="ARBA" id="ARBA00022697"/>
    </source>
</evidence>
<dbReference type="EC" id="4.2.3.1" evidence="4"/>
<dbReference type="GO" id="GO:0009088">
    <property type="term" value="P:threonine biosynthetic process"/>
    <property type="evidence" value="ECO:0007669"/>
    <property type="project" value="UniProtKB-UniPathway"/>
</dbReference>
<dbReference type="AlphaFoldDB" id="A0A5C3QTN5"/>
<proteinExistence type="inferred from homology"/>
<evidence type="ECO:0000256" key="2">
    <source>
        <dbReference type="ARBA" id="ARBA00004979"/>
    </source>
</evidence>
<dbReference type="PROSITE" id="PS00165">
    <property type="entry name" value="DEHYDRATASE_SER_THR"/>
    <property type="match status" value="1"/>
</dbReference>
<comment type="cofactor">
    <cofactor evidence="1 9">
        <name>pyridoxal 5'-phosphate</name>
        <dbReference type="ChEBI" id="CHEBI:597326"/>
    </cofactor>
</comment>
<evidence type="ECO:0000256" key="3">
    <source>
        <dbReference type="ARBA" id="ARBA00005517"/>
    </source>
</evidence>
<protein>
    <recommendedName>
        <fullName evidence="4">threonine synthase</fullName>
        <ecNumber evidence="4">4.2.3.1</ecNumber>
    </recommendedName>
</protein>
<dbReference type="UniPathway" id="UPA00050">
    <property type="reaction ID" value="UER00065"/>
</dbReference>
<dbReference type="OrthoDB" id="5203861at2759"/>
<feature type="domain" description="Tryptophan synthase beta chain-like PALP" evidence="10">
    <location>
        <begin position="102"/>
        <end position="314"/>
    </location>
</feature>
<dbReference type="Pfam" id="PF00291">
    <property type="entry name" value="PALP"/>
    <property type="match status" value="1"/>
</dbReference>
<evidence type="ECO:0000256" key="4">
    <source>
        <dbReference type="ARBA" id="ARBA00013028"/>
    </source>
</evidence>
<dbReference type="Proteomes" id="UP000305067">
    <property type="component" value="Unassembled WGS sequence"/>
</dbReference>
<dbReference type="FunFam" id="3.90.1380.10:FF:000003">
    <property type="entry name" value="THR4p Threonine synthase"/>
    <property type="match status" value="1"/>
</dbReference>
<reference evidence="12 13" key="1">
    <citation type="journal article" date="2019" name="Nat. Ecol. Evol.">
        <title>Megaphylogeny resolves global patterns of mushroom evolution.</title>
        <authorList>
            <person name="Varga T."/>
            <person name="Krizsan K."/>
            <person name="Foldi C."/>
            <person name="Dima B."/>
            <person name="Sanchez-Garcia M."/>
            <person name="Sanchez-Ramirez S."/>
            <person name="Szollosi G.J."/>
            <person name="Szarkandi J.G."/>
            <person name="Papp V."/>
            <person name="Albert L."/>
            <person name="Andreopoulos W."/>
            <person name="Angelini C."/>
            <person name="Antonin V."/>
            <person name="Barry K.W."/>
            <person name="Bougher N.L."/>
            <person name="Buchanan P."/>
            <person name="Buyck B."/>
            <person name="Bense V."/>
            <person name="Catcheside P."/>
            <person name="Chovatia M."/>
            <person name="Cooper J."/>
            <person name="Damon W."/>
            <person name="Desjardin D."/>
            <person name="Finy P."/>
            <person name="Geml J."/>
            <person name="Haridas S."/>
            <person name="Hughes K."/>
            <person name="Justo A."/>
            <person name="Karasinski D."/>
            <person name="Kautmanova I."/>
            <person name="Kiss B."/>
            <person name="Kocsube S."/>
            <person name="Kotiranta H."/>
            <person name="LaButti K.M."/>
            <person name="Lechner B.E."/>
            <person name="Liimatainen K."/>
            <person name="Lipzen A."/>
            <person name="Lukacs Z."/>
            <person name="Mihaltcheva S."/>
            <person name="Morgado L.N."/>
            <person name="Niskanen T."/>
            <person name="Noordeloos M.E."/>
            <person name="Ohm R.A."/>
            <person name="Ortiz-Santana B."/>
            <person name="Ovrebo C."/>
            <person name="Racz N."/>
            <person name="Riley R."/>
            <person name="Savchenko A."/>
            <person name="Shiryaev A."/>
            <person name="Soop K."/>
            <person name="Spirin V."/>
            <person name="Szebenyi C."/>
            <person name="Tomsovsky M."/>
            <person name="Tulloss R.E."/>
            <person name="Uehling J."/>
            <person name="Grigoriev I.V."/>
            <person name="Vagvolgyi C."/>
            <person name="Papp T."/>
            <person name="Martin F.M."/>
            <person name="Miettinen O."/>
            <person name="Hibbett D.S."/>
            <person name="Nagy L.G."/>
        </authorList>
    </citation>
    <scope>NUCLEOTIDE SEQUENCE [LARGE SCALE GENOMIC DNA]</scope>
    <source>
        <strain evidence="12 13">CBS 309.79</strain>
    </source>
</reference>
<evidence type="ECO:0000256" key="7">
    <source>
        <dbReference type="ARBA" id="ARBA00022898"/>
    </source>
</evidence>
<organism evidence="12 13">
    <name type="scientific">Pterulicium gracile</name>
    <dbReference type="NCBI Taxonomy" id="1884261"/>
    <lineage>
        <taxon>Eukaryota</taxon>
        <taxon>Fungi</taxon>
        <taxon>Dikarya</taxon>
        <taxon>Basidiomycota</taxon>
        <taxon>Agaricomycotina</taxon>
        <taxon>Agaricomycetes</taxon>
        <taxon>Agaricomycetidae</taxon>
        <taxon>Agaricales</taxon>
        <taxon>Pleurotineae</taxon>
        <taxon>Pterulaceae</taxon>
        <taxon>Pterulicium</taxon>
    </lineage>
</organism>
<dbReference type="InterPro" id="IPR001926">
    <property type="entry name" value="TrpB-like_PALP"/>
</dbReference>
<evidence type="ECO:0000256" key="1">
    <source>
        <dbReference type="ARBA" id="ARBA00001933"/>
    </source>
</evidence>
<evidence type="ECO:0000256" key="9">
    <source>
        <dbReference type="PIRSR" id="PIRSR604450-51"/>
    </source>
</evidence>
<dbReference type="NCBIfam" id="TIGR00260">
    <property type="entry name" value="thrC"/>
    <property type="match status" value="1"/>
</dbReference>
<dbReference type="Pfam" id="PF14821">
    <property type="entry name" value="Thr_synth_N"/>
    <property type="match status" value="1"/>
</dbReference>
<keyword evidence="5" id="KW-0028">Amino-acid biosynthesis</keyword>